<sequence>MPLTNSGGSPVTTGTVAFGTHVIDLLGIDWATLTSSQPLPVPIGAGAAVEGTWTVCVDAWRVPWGMHVETRDVKVEWG</sequence>
<name>A0ABQ2YSW9_9ACTN</name>
<gene>
    <name evidence="1" type="ORF">GCM10010324_43720</name>
</gene>
<reference evidence="2" key="1">
    <citation type="journal article" date="2019" name="Int. J. Syst. Evol. Microbiol.">
        <title>The Global Catalogue of Microorganisms (GCM) 10K type strain sequencing project: providing services to taxonomists for standard genome sequencing and annotation.</title>
        <authorList>
            <consortium name="The Broad Institute Genomics Platform"/>
            <consortium name="The Broad Institute Genome Sequencing Center for Infectious Disease"/>
            <person name="Wu L."/>
            <person name="Ma J."/>
        </authorList>
    </citation>
    <scope>NUCLEOTIDE SEQUENCE [LARGE SCALE GENOMIC DNA]</scope>
    <source>
        <strain evidence="2">JCM 4586</strain>
    </source>
</reference>
<evidence type="ECO:0000313" key="2">
    <source>
        <dbReference type="Proteomes" id="UP000659223"/>
    </source>
</evidence>
<protein>
    <submittedName>
        <fullName evidence="1">Uncharacterized protein</fullName>
    </submittedName>
</protein>
<proteinExistence type="predicted"/>
<organism evidence="1 2">
    <name type="scientific">Streptomyces hiroshimensis</name>
    <dbReference type="NCBI Taxonomy" id="66424"/>
    <lineage>
        <taxon>Bacteria</taxon>
        <taxon>Bacillati</taxon>
        <taxon>Actinomycetota</taxon>
        <taxon>Actinomycetes</taxon>
        <taxon>Kitasatosporales</taxon>
        <taxon>Streptomycetaceae</taxon>
        <taxon>Streptomyces</taxon>
    </lineage>
</organism>
<accession>A0ABQ2YSW9</accession>
<dbReference type="RefSeq" id="WP_229899583.1">
    <property type="nucleotide sequence ID" value="NZ_BMUT01000009.1"/>
</dbReference>
<evidence type="ECO:0000313" key="1">
    <source>
        <dbReference type="EMBL" id="GGX93057.1"/>
    </source>
</evidence>
<comment type="caution">
    <text evidence="1">The sequence shown here is derived from an EMBL/GenBank/DDBJ whole genome shotgun (WGS) entry which is preliminary data.</text>
</comment>
<keyword evidence="2" id="KW-1185">Reference proteome</keyword>
<dbReference type="EMBL" id="BMUT01000009">
    <property type="protein sequence ID" value="GGX93057.1"/>
    <property type="molecule type" value="Genomic_DNA"/>
</dbReference>
<dbReference type="Proteomes" id="UP000659223">
    <property type="component" value="Unassembled WGS sequence"/>
</dbReference>